<protein>
    <submittedName>
        <fullName evidence="1">Uncharacterized protein</fullName>
    </submittedName>
</protein>
<reference evidence="1 2" key="1">
    <citation type="journal article" date="2016" name="Front. Microbiol.">
        <title>Single-Cell (Meta-)Genomics of a Dimorphic Candidatus Thiomargarita nelsonii Reveals Genomic Plasticity.</title>
        <authorList>
            <person name="Flood B.E."/>
            <person name="Fliss P."/>
            <person name="Jones D.S."/>
            <person name="Dick G.J."/>
            <person name="Jain S."/>
            <person name="Kaster A.K."/>
            <person name="Winkel M."/>
            <person name="Mussmann M."/>
            <person name="Bailey J."/>
        </authorList>
    </citation>
    <scope>NUCLEOTIDE SEQUENCE [LARGE SCALE GENOMIC DNA]</scope>
    <source>
        <strain evidence="1">Hydrate Ridge</strain>
    </source>
</reference>
<gene>
    <name evidence="1" type="ORF">PN36_21030</name>
</gene>
<comment type="caution">
    <text evidence="1">The sequence shown here is derived from an EMBL/GenBank/DDBJ whole genome shotgun (WGS) entry which is preliminary data.</text>
</comment>
<evidence type="ECO:0000313" key="2">
    <source>
        <dbReference type="Proteomes" id="UP000030428"/>
    </source>
</evidence>
<dbReference type="EMBL" id="JSZA02000093">
    <property type="protein sequence ID" value="KHD07231.1"/>
    <property type="molecule type" value="Genomic_DNA"/>
</dbReference>
<keyword evidence="2" id="KW-1185">Reference proteome</keyword>
<organism evidence="1 2">
    <name type="scientific">Candidatus Thiomargarita nelsonii</name>
    <dbReference type="NCBI Taxonomy" id="1003181"/>
    <lineage>
        <taxon>Bacteria</taxon>
        <taxon>Pseudomonadati</taxon>
        <taxon>Pseudomonadota</taxon>
        <taxon>Gammaproteobacteria</taxon>
        <taxon>Thiotrichales</taxon>
        <taxon>Thiotrichaceae</taxon>
        <taxon>Thiomargarita</taxon>
    </lineage>
</organism>
<name>A0A0A6RTN0_9GAMM</name>
<proteinExistence type="predicted"/>
<evidence type="ECO:0000313" key="1">
    <source>
        <dbReference type="EMBL" id="KHD07231.1"/>
    </source>
</evidence>
<dbReference type="Proteomes" id="UP000030428">
    <property type="component" value="Unassembled WGS sequence"/>
</dbReference>
<sequence>MEDLANLQRKARIDLGINIDMDMTLLRPNQDKNSKAYYVKGTIYYPDNERGTLFYIKTTMKGDEPEDLLAYRRKNARFPDETTADQFFNEDQFESYRKLGELVGENLCSTSDIDEQI</sequence>
<accession>A0A0A6RTN0</accession>
<dbReference type="AlphaFoldDB" id="A0A0A6RTN0"/>